<proteinExistence type="predicted"/>
<keyword evidence="3" id="KW-1185">Reference proteome</keyword>
<dbReference type="Proteomes" id="UP000006319">
    <property type="component" value="Unassembled WGS sequence"/>
</dbReference>
<dbReference type="KEGG" id="pcy:PCYB_006810"/>
<dbReference type="GeneID" id="14696474"/>
<keyword evidence="1" id="KW-0472">Membrane</keyword>
<feature type="transmembrane region" description="Helical" evidence="1">
    <location>
        <begin position="56"/>
        <end position="75"/>
    </location>
</feature>
<gene>
    <name evidence="2" type="ORF">PCYB_006810</name>
</gene>
<dbReference type="AlphaFoldDB" id="K6VKG4"/>
<organism evidence="2 3">
    <name type="scientific">Plasmodium cynomolgi (strain B)</name>
    <dbReference type="NCBI Taxonomy" id="1120755"/>
    <lineage>
        <taxon>Eukaryota</taxon>
        <taxon>Sar</taxon>
        <taxon>Alveolata</taxon>
        <taxon>Apicomplexa</taxon>
        <taxon>Aconoidasida</taxon>
        <taxon>Haemosporida</taxon>
        <taxon>Plasmodiidae</taxon>
        <taxon>Plasmodium</taxon>
        <taxon>Plasmodium (Plasmodium)</taxon>
    </lineage>
</organism>
<sequence>LYIDYVKECHNDNDYDFCRELENYKHIYEEKVKYIGKCDGLEIILPSALKHDLRDIIMISMIILTMLPFLLFVLYKVKLFG</sequence>
<accession>K6VKG4</accession>
<evidence type="ECO:0000313" key="2">
    <source>
        <dbReference type="EMBL" id="GAB69932.1"/>
    </source>
</evidence>
<name>K6VKG4_PLACD</name>
<feature type="non-terminal residue" evidence="2">
    <location>
        <position position="81"/>
    </location>
</feature>
<evidence type="ECO:0008006" key="4">
    <source>
        <dbReference type="Google" id="ProtNLM"/>
    </source>
</evidence>
<protein>
    <recommendedName>
        <fullName evidence="4">CYIR protein</fullName>
    </recommendedName>
</protein>
<dbReference type="VEuPathDB" id="PlasmoDB:PCYB_006810"/>
<feature type="non-terminal residue" evidence="2">
    <location>
        <position position="1"/>
    </location>
</feature>
<reference evidence="2 3" key="1">
    <citation type="journal article" date="2012" name="Nat. Genet.">
        <title>Plasmodium cynomolgi genome sequences provide insight into Plasmodium vivax and the monkey malaria clade.</title>
        <authorList>
            <person name="Tachibana S."/>
            <person name="Sullivan S.A."/>
            <person name="Kawai S."/>
            <person name="Nakamura S."/>
            <person name="Kim H.R."/>
            <person name="Goto N."/>
            <person name="Arisue N."/>
            <person name="Palacpac N.M.Q."/>
            <person name="Honma H."/>
            <person name="Yagi M."/>
            <person name="Tougan T."/>
            <person name="Katakai Y."/>
            <person name="Kaneko O."/>
            <person name="Mita T."/>
            <person name="Kita K."/>
            <person name="Yasutomi Y."/>
            <person name="Sutton P.L."/>
            <person name="Shakhbatyan R."/>
            <person name="Horii T."/>
            <person name="Yasunaga T."/>
            <person name="Barnwell J.W."/>
            <person name="Escalante A.A."/>
            <person name="Carlton J.M."/>
            <person name="Tanabe K."/>
        </authorList>
    </citation>
    <scope>NUCLEOTIDE SEQUENCE [LARGE SCALE GENOMIC DNA]</scope>
    <source>
        <strain evidence="2 3">B</strain>
    </source>
</reference>
<dbReference type="RefSeq" id="XP_004228150.1">
    <property type="nucleotide sequence ID" value="XM_004228102.1"/>
</dbReference>
<evidence type="ECO:0000256" key="1">
    <source>
        <dbReference type="SAM" id="Phobius"/>
    </source>
</evidence>
<keyword evidence="1" id="KW-0812">Transmembrane</keyword>
<dbReference type="OrthoDB" id="383056at2759"/>
<keyword evidence="1" id="KW-1133">Transmembrane helix</keyword>
<evidence type="ECO:0000313" key="3">
    <source>
        <dbReference type="Proteomes" id="UP000006319"/>
    </source>
</evidence>
<dbReference type="EMBL" id="DF158210">
    <property type="protein sequence ID" value="GAB69932.1"/>
    <property type="molecule type" value="Genomic_DNA"/>
</dbReference>